<keyword evidence="1" id="KW-0732">Signal</keyword>
<dbReference type="Gene3D" id="3.10.450.160">
    <property type="entry name" value="inner membrane protein cigr"/>
    <property type="match status" value="1"/>
</dbReference>
<reference evidence="2 3" key="1">
    <citation type="submission" date="2018-11" db="EMBL/GenBank/DDBJ databases">
        <title>Tabrizicola sp. isolated from sediment of alpine lake.</title>
        <authorList>
            <person name="Liu Z."/>
        </authorList>
    </citation>
    <scope>NUCLEOTIDE SEQUENCE [LARGE SCALE GENOMIC DNA]</scope>
    <source>
        <strain evidence="2 3">DRYC-M-16</strain>
    </source>
</reference>
<dbReference type="Proteomes" id="UP000297741">
    <property type="component" value="Unassembled WGS sequence"/>
</dbReference>
<name>A0ABY2KJC1_9RHOB</name>
<accession>A0ABY2KJC1</accession>
<feature type="chain" id="PRO_5045660449" evidence="1">
    <location>
        <begin position="26"/>
        <end position="123"/>
    </location>
</feature>
<feature type="signal peptide" evidence="1">
    <location>
        <begin position="1"/>
        <end position="25"/>
    </location>
</feature>
<sequence>MIMKLAPSLLAVALMAFAPVMTASAAFADAKACPPGLAKKDPPCVPPGQAKKGVTTDQWLNRDRTGDVVQSTDLVYLDDFALYDLPALPYGQRYAVVDDRIVVIDPESYKILQLIRVFTELGN</sequence>
<dbReference type="EMBL" id="RPEM01000009">
    <property type="protein sequence ID" value="TGD42498.1"/>
    <property type="molecule type" value="Genomic_DNA"/>
</dbReference>
<organism evidence="2 3">
    <name type="scientific">Pseudotabrizicola sediminis</name>
    <dbReference type="NCBI Taxonomy" id="2486418"/>
    <lineage>
        <taxon>Bacteria</taxon>
        <taxon>Pseudomonadati</taxon>
        <taxon>Pseudomonadota</taxon>
        <taxon>Alphaproteobacteria</taxon>
        <taxon>Rhodobacterales</taxon>
        <taxon>Paracoccaceae</taxon>
        <taxon>Pseudotabrizicola</taxon>
    </lineage>
</organism>
<comment type="caution">
    <text evidence="2">The sequence shown here is derived from an EMBL/GenBank/DDBJ whole genome shotgun (WGS) entry which is preliminary data.</text>
</comment>
<protein>
    <submittedName>
        <fullName evidence="2">DUF1236 domain-containing protein</fullName>
    </submittedName>
</protein>
<evidence type="ECO:0000313" key="2">
    <source>
        <dbReference type="EMBL" id="TGD42498.1"/>
    </source>
</evidence>
<evidence type="ECO:0000313" key="3">
    <source>
        <dbReference type="Proteomes" id="UP000297741"/>
    </source>
</evidence>
<proteinExistence type="predicted"/>
<gene>
    <name evidence="2" type="ORF">EEB11_14650</name>
</gene>
<evidence type="ECO:0000256" key="1">
    <source>
        <dbReference type="SAM" id="SignalP"/>
    </source>
</evidence>
<keyword evidence="3" id="KW-1185">Reference proteome</keyword>